<sequence length="579" mass="63224">MAPAHETVPSTDIYGPGTYTDKTFLPAPQDATRIFEYIAKGTPGFTQDKKLWETVKFSGTDVPVIPGPTKAPLIAAALHAMCGVVAHEIVQDRDGTPAETQQVSVNTDHAAIWLGTIFAAAIEGKDMSEITRSGELKGLFKRDFEGNFMSTPMRQRTTALYKTKTPGVWYQLHGSLDAPPVLKAMGMDPEYPAKTPEEAYEYIAKHVEQWTADEIEMLNVKNGFCGSICFTPQGWLDTLMGKRLDEKPLVGYSKQTHAIPTPPTPIPKVEGDKRPLAGVKVVELVRIIAGPVIGSTLAAYGADVIRVNCSRLTDLNVLQLTLNAGKRTIDIDLAKEEDKARLRELIADADVFVQGFRPNAIARRGFGVNDLLEMAGNRGKGIVYVEENCYGPDGPYHERPGWQQIGDAASGSSYVMGRSLGFKDGTSILPPLPISDMSTGLVGALGALMALRDRARTGGSYRVTSSLVKADAVALEPEIGLYSPEVVQKSNELFKWGHIGPEQFVIEILLVVMDGWKRVFPQYFQAGGDESLLASYKEGAWGSMDLLKPVTRLSDESATPRWLTAPVPNCYHEQGIQWL</sequence>
<reference evidence="3" key="1">
    <citation type="journal article" date="2017" name="Genome Biol.">
        <title>Comparative genomics reveals high biological diversity and specific adaptations in the industrially and medically important fungal genus Aspergillus.</title>
        <authorList>
            <person name="de Vries R.P."/>
            <person name="Riley R."/>
            <person name="Wiebenga A."/>
            <person name="Aguilar-Osorio G."/>
            <person name="Amillis S."/>
            <person name="Uchima C.A."/>
            <person name="Anderluh G."/>
            <person name="Asadollahi M."/>
            <person name="Askin M."/>
            <person name="Barry K."/>
            <person name="Battaglia E."/>
            <person name="Bayram O."/>
            <person name="Benocci T."/>
            <person name="Braus-Stromeyer S.A."/>
            <person name="Caldana C."/>
            <person name="Canovas D."/>
            <person name="Cerqueira G.C."/>
            <person name="Chen F."/>
            <person name="Chen W."/>
            <person name="Choi C."/>
            <person name="Clum A."/>
            <person name="Dos Santos R.A."/>
            <person name="Damasio A.R."/>
            <person name="Diallinas G."/>
            <person name="Emri T."/>
            <person name="Fekete E."/>
            <person name="Flipphi M."/>
            <person name="Freyberg S."/>
            <person name="Gallo A."/>
            <person name="Gournas C."/>
            <person name="Habgood R."/>
            <person name="Hainaut M."/>
            <person name="Harispe M.L."/>
            <person name="Henrissat B."/>
            <person name="Hilden K.S."/>
            <person name="Hope R."/>
            <person name="Hossain A."/>
            <person name="Karabika E."/>
            <person name="Karaffa L."/>
            <person name="Karanyi Z."/>
            <person name="Krasevec N."/>
            <person name="Kuo A."/>
            <person name="Kusch H."/>
            <person name="LaButti K."/>
            <person name="Lagendijk E.L."/>
            <person name="Lapidus A."/>
            <person name="Levasseur A."/>
            <person name="Lindquist E."/>
            <person name="Lipzen A."/>
            <person name="Logrieco A.F."/>
            <person name="MacCabe A."/>
            <person name="Maekelae M.R."/>
            <person name="Malavazi I."/>
            <person name="Melin P."/>
            <person name="Meyer V."/>
            <person name="Mielnichuk N."/>
            <person name="Miskei M."/>
            <person name="Molnar A.P."/>
            <person name="Mule G."/>
            <person name="Ngan C.Y."/>
            <person name="Orejas M."/>
            <person name="Orosz E."/>
            <person name="Ouedraogo J.P."/>
            <person name="Overkamp K.M."/>
            <person name="Park H.-S."/>
            <person name="Perrone G."/>
            <person name="Piumi F."/>
            <person name="Punt P.J."/>
            <person name="Ram A.F."/>
            <person name="Ramon A."/>
            <person name="Rauscher S."/>
            <person name="Record E."/>
            <person name="Riano-Pachon D.M."/>
            <person name="Robert V."/>
            <person name="Roehrig J."/>
            <person name="Ruller R."/>
            <person name="Salamov A."/>
            <person name="Salih N.S."/>
            <person name="Samson R.A."/>
            <person name="Sandor E."/>
            <person name="Sanguinetti M."/>
            <person name="Schuetze T."/>
            <person name="Sepcic K."/>
            <person name="Shelest E."/>
            <person name="Sherlock G."/>
            <person name="Sophianopoulou V."/>
            <person name="Squina F.M."/>
            <person name="Sun H."/>
            <person name="Susca A."/>
            <person name="Todd R.B."/>
            <person name="Tsang A."/>
            <person name="Unkles S.E."/>
            <person name="van de Wiele N."/>
            <person name="van Rossen-Uffink D."/>
            <person name="Oliveira J.V."/>
            <person name="Vesth T.C."/>
            <person name="Visser J."/>
            <person name="Yu J.-H."/>
            <person name="Zhou M."/>
            <person name="Andersen M.R."/>
            <person name="Archer D.B."/>
            <person name="Baker S.E."/>
            <person name="Benoit I."/>
            <person name="Brakhage A.A."/>
            <person name="Braus G.H."/>
            <person name="Fischer R."/>
            <person name="Frisvad J.C."/>
            <person name="Goldman G.H."/>
            <person name="Houbraken J."/>
            <person name="Oakley B."/>
            <person name="Pocsi I."/>
            <person name="Scazzocchio C."/>
            <person name="Seiboth B."/>
            <person name="vanKuyk P.A."/>
            <person name="Wortman J."/>
            <person name="Dyer P.S."/>
            <person name="Grigoriev I.V."/>
        </authorList>
    </citation>
    <scope>NUCLEOTIDE SEQUENCE [LARGE SCALE GENOMIC DNA]</scope>
    <source>
        <strain evidence="3">CBS 593.65</strain>
    </source>
</reference>
<organism evidence="2 3">
    <name type="scientific">Aspergillus sydowii CBS 593.65</name>
    <dbReference type="NCBI Taxonomy" id="1036612"/>
    <lineage>
        <taxon>Eukaryota</taxon>
        <taxon>Fungi</taxon>
        <taxon>Dikarya</taxon>
        <taxon>Ascomycota</taxon>
        <taxon>Pezizomycotina</taxon>
        <taxon>Eurotiomycetes</taxon>
        <taxon>Eurotiomycetidae</taxon>
        <taxon>Eurotiales</taxon>
        <taxon>Aspergillaceae</taxon>
        <taxon>Aspergillus</taxon>
        <taxon>Aspergillus subgen. Nidulantes</taxon>
    </lineage>
</organism>
<dbReference type="PANTHER" id="PTHR48229">
    <property type="entry name" value="CAIB/BAIF FAMILY ENZYME (AFU_ORTHOLOGUE AFUA_1G05360)-RELATED"/>
    <property type="match status" value="1"/>
</dbReference>
<dbReference type="Pfam" id="PF02515">
    <property type="entry name" value="CoA_transf_3"/>
    <property type="match status" value="1"/>
</dbReference>
<dbReference type="OrthoDB" id="2308815at2759"/>
<protein>
    <recommendedName>
        <fullName evidence="4">Alpha methylacyl-CoA racemase</fullName>
    </recommendedName>
</protein>
<dbReference type="InterPro" id="IPR052985">
    <property type="entry name" value="CoA-trans_III_biosynth/detox"/>
</dbReference>
<dbReference type="Gene3D" id="3.40.50.10540">
    <property type="entry name" value="Crotonobetainyl-coa:carnitine coa-transferase, domain 1"/>
    <property type="match status" value="1"/>
</dbReference>
<dbReference type="AlphaFoldDB" id="A0A1L9T6E2"/>
<dbReference type="InterPro" id="IPR023606">
    <property type="entry name" value="CoA-Trfase_III_dom_1_sf"/>
</dbReference>
<comment type="similarity">
    <text evidence="1">Belongs to the CoA-transferase III family.</text>
</comment>
<gene>
    <name evidence="2" type="ORF">ASPSYDRAFT_49159</name>
</gene>
<dbReference type="GeneID" id="63763860"/>
<evidence type="ECO:0008006" key="4">
    <source>
        <dbReference type="Google" id="ProtNLM"/>
    </source>
</evidence>
<evidence type="ECO:0000313" key="2">
    <source>
        <dbReference type="EMBL" id="OJJ55019.1"/>
    </source>
</evidence>
<dbReference type="RefSeq" id="XP_040698825.1">
    <property type="nucleotide sequence ID" value="XM_040847787.1"/>
</dbReference>
<dbReference type="Proteomes" id="UP000184356">
    <property type="component" value="Unassembled WGS sequence"/>
</dbReference>
<dbReference type="PANTHER" id="PTHR48229:SF1">
    <property type="entry name" value="ALPHA METHYLACYL-COA RACEMASE-RELATED"/>
    <property type="match status" value="1"/>
</dbReference>
<name>A0A1L9T6E2_9EURO</name>
<dbReference type="InterPro" id="IPR003673">
    <property type="entry name" value="CoA-Trfase_fam_III"/>
</dbReference>
<proteinExistence type="inferred from homology"/>
<evidence type="ECO:0000256" key="1">
    <source>
        <dbReference type="ARBA" id="ARBA00008383"/>
    </source>
</evidence>
<dbReference type="EMBL" id="KV878593">
    <property type="protein sequence ID" value="OJJ55019.1"/>
    <property type="molecule type" value="Genomic_DNA"/>
</dbReference>
<dbReference type="STRING" id="1036612.A0A1L9T6E2"/>
<evidence type="ECO:0000313" key="3">
    <source>
        <dbReference type="Proteomes" id="UP000184356"/>
    </source>
</evidence>
<dbReference type="VEuPathDB" id="FungiDB:ASPSYDRAFT_49159"/>
<dbReference type="SUPFAM" id="SSF89796">
    <property type="entry name" value="CoA-transferase family III (CaiB/BaiF)"/>
    <property type="match status" value="2"/>
</dbReference>
<keyword evidence="3" id="KW-1185">Reference proteome</keyword>
<accession>A0A1L9T6E2</accession>
<dbReference type="GO" id="GO:0003824">
    <property type="term" value="F:catalytic activity"/>
    <property type="evidence" value="ECO:0007669"/>
    <property type="project" value="InterPro"/>
</dbReference>